<sequence length="354" mass="38288">MKLPSRSGFTLIELLVVIAIIAILIGLLLPAVQKVREAAARAKCTNNLKQIGLALHGYEGVNGRYPPAYVTTDTKLDGTAFGITYGDDYRNGPPGWAWGVFLLPHLEQENLYRQFDLKQPCWSPSFATAVTTKVSMFLCPSATGGSDGFDVEREGADVRHGTPMARSDGSRIRFAHSHYVTNAGIHQPWGRTTAYCYDYDVAEPVPENGGKLARIDGPFYRNSRTTVAMVSDGLSNTIFIGEHSSYLSNKTWVGVVPGAVTPPRLDLRPWPSENNGAGCLVGVHSGPDTHDHPEVIIHAPNDPFGHTDQMWGEHGAGCNVLFGDGSVRLVSTFINPNTFVAISTRDGGEVPVGN</sequence>
<keyword evidence="1" id="KW-1133">Transmembrane helix</keyword>
<dbReference type="PANTHER" id="PTHR30093:SF2">
    <property type="entry name" value="TYPE II SECRETION SYSTEM PROTEIN H"/>
    <property type="match status" value="1"/>
</dbReference>
<dbReference type="SUPFAM" id="SSF54523">
    <property type="entry name" value="Pili subunits"/>
    <property type="match status" value="1"/>
</dbReference>
<dbReference type="PANTHER" id="PTHR30093">
    <property type="entry name" value="GENERAL SECRETION PATHWAY PROTEIN G"/>
    <property type="match status" value="1"/>
</dbReference>
<dbReference type="InterPro" id="IPR027558">
    <property type="entry name" value="Pre_pil_HX9DG_C"/>
</dbReference>
<keyword evidence="4" id="KW-1185">Reference proteome</keyword>
<dbReference type="Proteomes" id="UP000324974">
    <property type="component" value="Chromosome"/>
</dbReference>
<dbReference type="AlphaFoldDB" id="A0A5C1AA20"/>
<dbReference type="PROSITE" id="PS00409">
    <property type="entry name" value="PROKAR_NTER_METHYL"/>
    <property type="match status" value="1"/>
</dbReference>
<proteinExistence type="predicted"/>
<feature type="transmembrane region" description="Helical" evidence="1">
    <location>
        <begin position="12"/>
        <end position="32"/>
    </location>
</feature>
<dbReference type="NCBIfam" id="TIGR04294">
    <property type="entry name" value="pre_pil_HX9DG"/>
    <property type="match status" value="1"/>
</dbReference>
<feature type="domain" description="DUF1559" evidence="2">
    <location>
        <begin position="33"/>
        <end position="336"/>
    </location>
</feature>
<reference evidence="4" key="1">
    <citation type="submission" date="2019-08" db="EMBL/GenBank/DDBJ databases">
        <title>Limnoglobus roseus gen. nov., sp. nov., a novel freshwater planctomycete with a giant genome from the family Gemmataceae.</title>
        <authorList>
            <person name="Kulichevskaya I.S."/>
            <person name="Naumoff D.G."/>
            <person name="Miroshnikov K."/>
            <person name="Ivanova A."/>
            <person name="Philippov D.A."/>
            <person name="Hakobyan A."/>
            <person name="Rijpstra I.C."/>
            <person name="Sinninghe Damste J.S."/>
            <person name="Liesack W."/>
            <person name="Dedysh S.N."/>
        </authorList>
    </citation>
    <scope>NUCLEOTIDE SEQUENCE [LARGE SCALE GENOMIC DNA]</scope>
    <source>
        <strain evidence="4">PX52</strain>
    </source>
</reference>
<dbReference type="InterPro" id="IPR012902">
    <property type="entry name" value="N_methyl_site"/>
</dbReference>
<name>A0A5C1AA20_9BACT</name>
<keyword evidence="1" id="KW-0472">Membrane</keyword>
<accession>A0A5C1AA20</accession>
<protein>
    <recommendedName>
        <fullName evidence="2">DUF1559 domain-containing protein</fullName>
    </recommendedName>
</protein>
<evidence type="ECO:0000259" key="2">
    <source>
        <dbReference type="Pfam" id="PF07596"/>
    </source>
</evidence>
<dbReference type="InterPro" id="IPR045584">
    <property type="entry name" value="Pilin-like"/>
</dbReference>
<dbReference type="Pfam" id="PF07596">
    <property type="entry name" value="SBP_bac_10"/>
    <property type="match status" value="1"/>
</dbReference>
<dbReference type="Gene3D" id="3.30.700.10">
    <property type="entry name" value="Glycoprotein, Type 4 Pilin"/>
    <property type="match status" value="1"/>
</dbReference>
<dbReference type="RefSeq" id="WP_315853315.1">
    <property type="nucleotide sequence ID" value="NZ_CP042425.1"/>
</dbReference>
<dbReference type="NCBIfam" id="TIGR02532">
    <property type="entry name" value="IV_pilin_GFxxxE"/>
    <property type="match status" value="1"/>
</dbReference>
<evidence type="ECO:0000313" key="3">
    <source>
        <dbReference type="EMBL" id="QEL15415.1"/>
    </source>
</evidence>
<dbReference type="Pfam" id="PF07963">
    <property type="entry name" value="N_methyl"/>
    <property type="match status" value="1"/>
</dbReference>
<dbReference type="KEGG" id="lrs:PX52LOC_02334"/>
<keyword evidence="1" id="KW-0812">Transmembrane</keyword>
<gene>
    <name evidence="3" type="ORF">PX52LOC_02334</name>
</gene>
<evidence type="ECO:0000256" key="1">
    <source>
        <dbReference type="SAM" id="Phobius"/>
    </source>
</evidence>
<organism evidence="3 4">
    <name type="scientific">Limnoglobus roseus</name>
    <dbReference type="NCBI Taxonomy" id="2598579"/>
    <lineage>
        <taxon>Bacteria</taxon>
        <taxon>Pseudomonadati</taxon>
        <taxon>Planctomycetota</taxon>
        <taxon>Planctomycetia</taxon>
        <taxon>Gemmatales</taxon>
        <taxon>Gemmataceae</taxon>
        <taxon>Limnoglobus</taxon>
    </lineage>
</organism>
<dbReference type="EMBL" id="CP042425">
    <property type="protein sequence ID" value="QEL15415.1"/>
    <property type="molecule type" value="Genomic_DNA"/>
</dbReference>
<evidence type="ECO:0000313" key="4">
    <source>
        <dbReference type="Proteomes" id="UP000324974"/>
    </source>
</evidence>
<dbReference type="InterPro" id="IPR011453">
    <property type="entry name" value="DUF1559"/>
</dbReference>